<dbReference type="AlphaFoldDB" id="A0A7M5UL50"/>
<evidence type="ECO:0000313" key="3">
    <source>
        <dbReference type="Proteomes" id="UP000594262"/>
    </source>
</evidence>
<dbReference type="EnsemblMetazoa" id="CLYHEMT000783.3">
    <property type="protein sequence ID" value="CLYHEMP000783.3"/>
    <property type="gene ID" value="CLYHEMG000783"/>
</dbReference>
<feature type="chain" id="PRO_5036206751" description="Cnidarian restricted protein" evidence="1">
    <location>
        <begin position="17"/>
        <end position="194"/>
    </location>
</feature>
<reference evidence="2" key="1">
    <citation type="submission" date="2021-01" db="UniProtKB">
        <authorList>
            <consortium name="EnsemblMetazoa"/>
        </authorList>
    </citation>
    <scope>IDENTIFICATION</scope>
</reference>
<name>A0A7M5UL50_9CNID</name>
<organism evidence="2 3">
    <name type="scientific">Clytia hemisphaerica</name>
    <dbReference type="NCBI Taxonomy" id="252671"/>
    <lineage>
        <taxon>Eukaryota</taxon>
        <taxon>Metazoa</taxon>
        <taxon>Cnidaria</taxon>
        <taxon>Hydrozoa</taxon>
        <taxon>Hydroidolina</taxon>
        <taxon>Leptothecata</taxon>
        <taxon>Obeliida</taxon>
        <taxon>Clytiidae</taxon>
        <taxon>Clytia</taxon>
    </lineage>
</organism>
<proteinExistence type="predicted"/>
<keyword evidence="1" id="KW-0732">Signal</keyword>
<evidence type="ECO:0008006" key="4">
    <source>
        <dbReference type="Google" id="ProtNLM"/>
    </source>
</evidence>
<dbReference type="EnsemblMetazoa" id="CLYHEMT000783.2">
    <property type="protein sequence ID" value="CLYHEMP000783.2"/>
    <property type="gene ID" value="CLYHEMG000783"/>
</dbReference>
<feature type="signal peptide" evidence="1">
    <location>
        <begin position="1"/>
        <end position="16"/>
    </location>
</feature>
<evidence type="ECO:0000313" key="2">
    <source>
        <dbReference type="EnsemblMetazoa" id="CLYHEMP000783.2"/>
    </source>
</evidence>
<accession>A0A7M5UL50</accession>
<dbReference type="OrthoDB" id="10639831at2759"/>
<sequence length="194" mass="22468">MIWSPIILYFVGVVTGKCSSKIPENNHGVGSVTIIDEVEMLTQDKVKYLVQRTSTEWSLEFKFQINEDHTDNFWCSIIHVTTGQDRFSYGSRIPAIFYNSGWKQVVTYWNLNGDLISVFHRQDVKLGVNYHVKYQQRYINSGVYKASLEIDGVEVESMLNTQAKQFYDVKFYIADPWYPVCIGSVSDVKFTNFL</sequence>
<keyword evidence="3" id="KW-1185">Reference proteome</keyword>
<evidence type="ECO:0000256" key="1">
    <source>
        <dbReference type="SAM" id="SignalP"/>
    </source>
</evidence>
<dbReference type="Proteomes" id="UP000594262">
    <property type="component" value="Unplaced"/>
</dbReference>
<protein>
    <recommendedName>
        <fullName evidence="4">Cnidarian restricted protein</fullName>
    </recommendedName>
</protein>